<dbReference type="EMBL" id="BBTG02000003">
    <property type="protein sequence ID" value="GAO19218.1"/>
    <property type="molecule type" value="Genomic_DNA"/>
</dbReference>
<feature type="domain" description="SMP-30/Gluconolactonase/LRE-like region" evidence="2">
    <location>
        <begin position="121"/>
        <end position="325"/>
    </location>
</feature>
<name>A0A063CAG1_USTVR</name>
<feature type="signal peptide" evidence="1">
    <location>
        <begin position="1"/>
        <end position="22"/>
    </location>
</feature>
<evidence type="ECO:0000259" key="2">
    <source>
        <dbReference type="Pfam" id="PF08450"/>
    </source>
</evidence>
<evidence type="ECO:0000313" key="3">
    <source>
        <dbReference type="EMBL" id="GAO19218.1"/>
    </source>
</evidence>
<feature type="chain" id="PRO_5008196028" description="SMP-30/Gluconolactonase/LRE-like region domain-containing protein" evidence="1">
    <location>
        <begin position="23"/>
        <end position="352"/>
    </location>
</feature>
<dbReference type="PANTHER" id="PTHR47064">
    <property type="entry name" value="PUTATIVE (AFU_ORTHOLOGUE AFUA_1G08990)-RELATED"/>
    <property type="match status" value="1"/>
</dbReference>
<dbReference type="InterPro" id="IPR011042">
    <property type="entry name" value="6-blade_b-propeller_TolB-like"/>
</dbReference>
<dbReference type="GeneID" id="66065935"/>
<dbReference type="Proteomes" id="UP000027002">
    <property type="component" value="Chromosome 4"/>
</dbReference>
<dbReference type="OrthoDB" id="423498at2759"/>
<keyword evidence="1" id="KW-0732">Signal</keyword>
<dbReference type="AlphaFoldDB" id="A0A063CAG1"/>
<dbReference type="Pfam" id="PF08450">
    <property type="entry name" value="SGL"/>
    <property type="match status" value="1"/>
</dbReference>
<protein>
    <recommendedName>
        <fullName evidence="2">SMP-30/Gluconolactonase/LRE-like region domain-containing protein</fullName>
    </recommendedName>
</protein>
<proteinExistence type="predicted"/>
<sequence>MIVRRPLLASSLASSLVAAASASAPPFAAFHDSVKQLFGPAPRLDLLLENSDYPFAHEAAVFMPRDGALFLTSNRFTDKQTGQPRIQITRVTLPNGTHGAACEQVRTDHVPMANGGTNYRDGVLFCAQGTVDGSGGLAFMEASPPYRSEMLLSTFHNRPLNSPNDVVVHSDGSIWFTDPAYGYEQGFRPRPRLPPQVYRWDPRGNSIRAVADGFGHPNGIAFSPDEKTVYVSDTNWVHGDGSKDDSRAHSIYAFDIVAYCNQPFLVNKRLFAMTDEGIPDGIKCDTFGNVYSGSGDGISIWSPGGVLLGKILVDGGVSNFCFGRDGEMFLLGEHRLWRAQLAPSTKGALMRM</sequence>
<dbReference type="STRING" id="1159556.A0A063CAG1"/>
<dbReference type="Gene3D" id="2.120.10.30">
    <property type="entry name" value="TolB, C-terminal domain"/>
    <property type="match status" value="1"/>
</dbReference>
<dbReference type="RefSeq" id="XP_042998589.1">
    <property type="nucleotide sequence ID" value="XM_043142655.1"/>
</dbReference>
<dbReference type="KEGG" id="uvi:66065935"/>
<evidence type="ECO:0000313" key="6">
    <source>
        <dbReference type="Proteomes" id="UP000054053"/>
    </source>
</evidence>
<organism evidence="3 6">
    <name type="scientific">Ustilaginoidea virens</name>
    <name type="common">Rice false smut fungus</name>
    <name type="synonym">Villosiclava virens</name>
    <dbReference type="NCBI Taxonomy" id="1159556"/>
    <lineage>
        <taxon>Eukaryota</taxon>
        <taxon>Fungi</taxon>
        <taxon>Dikarya</taxon>
        <taxon>Ascomycota</taxon>
        <taxon>Pezizomycotina</taxon>
        <taxon>Sordariomycetes</taxon>
        <taxon>Hypocreomycetidae</taxon>
        <taxon>Hypocreales</taxon>
        <taxon>Clavicipitaceae</taxon>
        <taxon>Ustilaginoidea</taxon>
    </lineage>
</organism>
<reference evidence="4" key="3">
    <citation type="submission" date="2020-03" db="EMBL/GenBank/DDBJ databases">
        <title>A mixture of massive structural variations and highly conserved coding sequences in Ustilaginoidea virens genome.</title>
        <authorList>
            <person name="Zhang K."/>
            <person name="Zhao Z."/>
            <person name="Zhang Z."/>
            <person name="Li Y."/>
            <person name="Hsiang T."/>
            <person name="Sun W."/>
        </authorList>
    </citation>
    <scope>NUCLEOTIDE SEQUENCE</scope>
    <source>
        <strain evidence="4">UV-8b</strain>
    </source>
</reference>
<keyword evidence="5" id="KW-1185">Reference proteome</keyword>
<gene>
    <name evidence="4" type="ORF">UV8b_05157</name>
    <name evidence="3" type="ORF">UVI_02008100</name>
</gene>
<evidence type="ECO:0000256" key="1">
    <source>
        <dbReference type="SAM" id="SignalP"/>
    </source>
</evidence>
<dbReference type="HOGENOM" id="CLU_036110_1_3_1"/>
<accession>A0A063CAG1</accession>
<evidence type="ECO:0000313" key="5">
    <source>
        <dbReference type="Proteomes" id="UP000027002"/>
    </source>
</evidence>
<dbReference type="SUPFAM" id="SSF63829">
    <property type="entry name" value="Calcium-dependent phosphotriesterase"/>
    <property type="match status" value="1"/>
</dbReference>
<evidence type="ECO:0000313" key="4">
    <source>
        <dbReference type="EMBL" id="QUC20916.1"/>
    </source>
</evidence>
<reference evidence="6" key="2">
    <citation type="journal article" date="2016" name="Genome Announc.">
        <title>Genome sequence of Ustilaginoidea virens IPU010, a rice pathogenic fungus causing false smut.</title>
        <authorList>
            <person name="Kumagai T."/>
            <person name="Ishii T."/>
            <person name="Terai G."/>
            <person name="Umemura M."/>
            <person name="Machida M."/>
            <person name="Asai K."/>
        </authorList>
    </citation>
    <scope>NUCLEOTIDE SEQUENCE [LARGE SCALE GENOMIC DNA]</scope>
    <source>
        <strain evidence="6">IPU010</strain>
    </source>
</reference>
<dbReference type="EMBL" id="CP072756">
    <property type="protein sequence ID" value="QUC20916.1"/>
    <property type="molecule type" value="Genomic_DNA"/>
</dbReference>
<dbReference type="Proteomes" id="UP000054053">
    <property type="component" value="Unassembled WGS sequence"/>
</dbReference>
<reference evidence="3" key="1">
    <citation type="journal article" date="2016" name="Genome Announc.">
        <title>Genome Sequence of Ustilaginoidea virens IPU010, a Rice Pathogenic Fungus Causing False Smut.</title>
        <authorList>
            <person name="Kumagai T."/>
            <person name="Ishii T."/>
            <person name="Terai G."/>
            <person name="Umemura M."/>
            <person name="Machida M."/>
            <person name="Asai K."/>
        </authorList>
    </citation>
    <scope>NUCLEOTIDE SEQUENCE [LARGE SCALE GENOMIC DNA]</scope>
    <source>
        <strain evidence="3">IPU010</strain>
    </source>
</reference>
<dbReference type="InterPro" id="IPR052988">
    <property type="entry name" value="Oryzine_lactonohydrolase"/>
</dbReference>
<dbReference type="PANTHER" id="PTHR47064:SF2">
    <property type="entry name" value="SMP-30_GLUCONOLACTONASE_LRE-LIKE REGION DOMAIN-CONTAINING PROTEIN-RELATED"/>
    <property type="match status" value="1"/>
</dbReference>
<dbReference type="InterPro" id="IPR013658">
    <property type="entry name" value="SGL"/>
</dbReference>